<name>A0ABM1RW32_LIMPO</name>
<evidence type="ECO:0000313" key="2">
    <source>
        <dbReference type="Proteomes" id="UP000694941"/>
    </source>
</evidence>
<feature type="compositionally biased region" description="Polar residues" evidence="1">
    <location>
        <begin position="79"/>
        <end position="104"/>
    </location>
</feature>
<keyword evidence="2" id="KW-1185">Reference proteome</keyword>
<feature type="compositionally biased region" description="Basic and acidic residues" evidence="1">
    <location>
        <begin position="45"/>
        <end position="62"/>
    </location>
</feature>
<feature type="region of interest" description="Disordered" evidence="1">
    <location>
        <begin position="1"/>
        <end position="249"/>
    </location>
</feature>
<organism evidence="2 3">
    <name type="scientific">Limulus polyphemus</name>
    <name type="common">Atlantic horseshoe crab</name>
    <dbReference type="NCBI Taxonomy" id="6850"/>
    <lineage>
        <taxon>Eukaryota</taxon>
        <taxon>Metazoa</taxon>
        <taxon>Ecdysozoa</taxon>
        <taxon>Arthropoda</taxon>
        <taxon>Chelicerata</taxon>
        <taxon>Merostomata</taxon>
        <taxon>Xiphosura</taxon>
        <taxon>Limulidae</taxon>
        <taxon>Limulus</taxon>
    </lineage>
</organism>
<gene>
    <name evidence="3" type="primary">LOC111083383</name>
</gene>
<protein>
    <submittedName>
        <fullName evidence="3">Uncharacterized protein LOC111083383</fullName>
    </submittedName>
</protein>
<proteinExistence type="predicted"/>
<feature type="non-terminal residue" evidence="3">
    <location>
        <position position="1"/>
    </location>
</feature>
<sequence>PSSSSFASPSSHLPVKSISSVAVRNSPGGAGIGGTGNKHATYTNKLDKVKHFNSKEKAREKSGVMPSSDGSQLLPVTLVPSSASFAPSMSTQEVTNKTDVATKSLTKRTPGGRYSSGVKQTVTKPTPRGRRDAGVSRLSQSKAGDETRLNQSKASSSNLFHRDESASNGSPSRPKPKDGNCDRSQRGYRTEVCKQGQACKSSHPDNPVRQSKISTNLTPRNERTIKTESSGSVGVDNMWKNGIPKPTAA</sequence>
<reference evidence="3" key="1">
    <citation type="submission" date="2025-08" db="UniProtKB">
        <authorList>
            <consortium name="RefSeq"/>
        </authorList>
    </citation>
    <scope>IDENTIFICATION</scope>
    <source>
        <tissue evidence="3">Muscle</tissue>
    </source>
</reference>
<dbReference type="RefSeq" id="XP_022235587.1">
    <property type="nucleotide sequence ID" value="XM_022379879.1"/>
</dbReference>
<dbReference type="Proteomes" id="UP000694941">
    <property type="component" value="Unplaced"/>
</dbReference>
<feature type="compositionally biased region" description="Basic and acidic residues" evidence="1">
    <location>
        <begin position="175"/>
        <end position="192"/>
    </location>
</feature>
<feature type="compositionally biased region" description="Low complexity" evidence="1">
    <location>
        <begin position="1"/>
        <end position="11"/>
    </location>
</feature>
<feature type="compositionally biased region" description="Polar residues" evidence="1">
    <location>
        <begin position="208"/>
        <end position="219"/>
    </location>
</feature>
<evidence type="ECO:0000313" key="3">
    <source>
        <dbReference type="RefSeq" id="XP_022235587.1"/>
    </source>
</evidence>
<accession>A0ABM1RW32</accession>
<evidence type="ECO:0000256" key="1">
    <source>
        <dbReference type="SAM" id="MobiDB-lite"/>
    </source>
</evidence>
<feature type="compositionally biased region" description="Polar residues" evidence="1">
    <location>
        <begin position="149"/>
        <end position="159"/>
    </location>
</feature>
<dbReference type="GeneID" id="111083383"/>